<dbReference type="PRINTS" id="PR00081">
    <property type="entry name" value="GDHRDH"/>
</dbReference>
<dbReference type="Proteomes" id="UP000007886">
    <property type="component" value="Chromosome"/>
</dbReference>
<dbReference type="EMBL" id="AP012279">
    <property type="protein sequence ID" value="BAL75201.1"/>
    <property type="molecule type" value="Genomic_DNA"/>
</dbReference>
<name>A0AAI8MB83_9BRAD</name>
<evidence type="ECO:0000313" key="3">
    <source>
        <dbReference type="Proteomes" id="UP000007886"/>
    </source>
</evidence>
<reference evidence="2 3" key="1">
    <citation type="journal article" date="2012" name="Microbes Environ.">
        <title>Complete genome sequence of Bradyrhizobium sp. S23321: insights into symbiosis evolution in soil oligotrophs.</title>
        <authorList>
            <person name="Okubo T."/>
            <person name="Tsukui T."/>
            <person name="Maita H."/>
            <person name="Okamoto S."/>
            <person name="Oshima K."/>
            <person name="Fujisawa T."/>
            <person name="Saito A."/>
            <person name="Futamata H."/>
            <person name="Hattori R."/>
            <person name="Shimomura Y."/>
            <person name="Haruta S."/>
            <person name="Morimoto S."/>
            <person name="Wang Y."/>
            <person name="Sakai Y."/>
            <person name="Hattori M."/>
            <person name="Aizawa S."/>
            <person name="Nagashima K.V.P."/>
            <person name="Masuda S."/>
            <person name="Hattori T."/>
            <person name="Yamashita A."/>
            <person name="Bao Z."/>
            <person name="Hayatsu M."/>
            <person name="Kajiya-Kanegae H."/>
            <person name="Yoshinaga I."/>
            <person name="Sakamoto K."/>
            <person name="Toyota K."/>
            <person name="Nakao M."/>
            <person name="Kohara M."/>
            <person name="Anda M."/>
            <person name="Niwa R."/>
            <person name="Jung-Hwan P."/>
            <person name="Sameshima-Saito R."/>
            <person name="Tokuda S."/>
            <person name="Yamamoto S."/>
            <person name="Yamamoto S."/>
            <person name="Yokoyama T."/>
            <person name="Akutsu T."/>
            <person name="Nakamura Y."/>
            <person name="Nakahira-Yanaka Y."/>
            <person name="Takada Hoshino Y."/>
            <person name="Hirakawa H."/>
            <person name="Mitsui H."/>
            <person name="Terasawa K."/>
            <person name="Itakura M."/>
            <person name="Sato S."/>
            <person name="Ikeda-Ohtsubo W."/>
            <person name="Sakakura N."/>
            <person name="Kaminuma E."/>
            <person name="Minamisawa K."/>
        </authorList>
    </citation>
    <scope>NUCLEOTIDE SEQUENCE [LARGE SCALE GENOMIC DNA]</scope>
    <source>
        <strain evidence="2 3">S23321</strain>
    </source>
</reference>
<sequence length="259" mass="27455">MTAMKGKWALVTGATAGLGFAVAEGLAGAGASIVLHDLVAPKQAADDLRARFGVEVITAGVDLSQRDAIEAMMADLLDRCGAIDILVNNAVVRHFAAIEQFPPERWEQALAVNLSAPFHLIRLALPAMKQRGWGRIINMGSIYSSRAVEDRIDYVTTKTAILGMTRAVAIETARSGITCNTLCPGTLPTPAILNKIATMATTSSRAVEDVTREYLGERQPTQRFIEMNAVAAMVVFLCGTAANDITGASLPIDGGWSVA</sequence>
<proteinExistence type="inferred from homology"/>
<protein>
    <submittedName>
        <fullName evidence="2">D-beta-hydroxybutyrate dehydrogenase</fullName>
    </submittedName>
</protein>
<organism evidence="2 3">
    <name type="scientific">Bradyrhizobium cosmicum</name>
    <dbReference type="NCBI Taxonomy" id="1404864"/>
    <lineage>
        <taxon>Bacteria</taxon>
        <taxon>Pseudomonadati</taxon>
        <taxon>Pseudomonadota</taxon>
        <taxon>Alphaproteobacteria</taxon>
        <taxon>Hyphomicrobiales</taxon>
        <taxon>Nitrobacteraceae</taxon>
        <taxon>Bradyrhizobium</taxon>
    </lineage>
</organism>
<dbReference type="GO" id="GO:0032787">
    <property type="term" value="P:monocarboxylic acid metabolic process"/>
    <property type="evidence" value="ECO:0007669"/>
    <property type="project" value="UniProtKB-ARBA"/>
</dbReference>
<dbReference type="SUPFAM" id="SSF51735">
    <property type="entry name" value="NAD(P)-binding Rossmann-fold domains"/>
    <property type="match status" value="1"/>
</dbReference>
<evidence type="ECO:0000256" key="1">
    <source>
        <dbReference type="ARBA" id="ARBA00006484"/>
    </source>
</evidence>
<dbReference type="Pfam" id="PF13561">
    <property type="entry name" value="adh_short_C2"/>
    <property type="match status" value="1"/>
</dbReference>
<dbReference type="InterPro" id="IPR036291">
    <property type="entry name" value="NAD(P)-bd_dom_sf"/>
</dbReference>
<accession>A0AAI8MB83</accession>
<dbReference type="InterPro" id="IPR002347">
    <property type="entry name" value="SDR_fam"/>
</dbReference>
<dbReference type="AlphaFoldDB" id="A0AAI8MB83"/>
<dbReference type="FunFam" id="3.40.50.720:FF:000084">
    <property type="entry name" value="Short-chain dehydrogenase reductase"/>
    <property type="match status" value="1"/>
</dbReference>
<dbReference type="PANTHER" id="PTHR42879:SF2">
    <property type="entry name" value="3-OXOACYL-[ACYL-CARRIER-PROTEIN] REDUCTASE FABG"/>
    <property type="match status" value="1"/>
</dbReference>
<evidence type="ECO:0000313" key="2">
    <source>
        <dbReference type="EMBL" id="BAL75201.1"/>
    </source>
</evidence>
<dbReference type="PRINTS" id="PR00080">
    <property type="entry name" value="SDRFAMILY"/>
</dbReference>
<comment type="similarity">
    <text evidence="1">Belongs to the short-chain dehydrogenases/reductases (SDR) family.</text>
</comment>
<dbReference type="PANTHER" id="PTHR42879">
    <property type="entry name" value="3-OXOACYL-(ACYL-CARRIER-PROTEIN) REDUCTASE"/>
    <property type="match status" value="1"/>
</dbReference>
<keyword evidence="3" id="KW-1185">Reference proteome</keyword>
<dbReference type="InterPro" id="IPR020904">
    <property type="entry name" value="Sc_DH/Rdtase_CS"/>
</dbReference>
<dbReference type="InterPro" id="IPR050259">
    <property type="entry name" value="SDR"/>
</dbReference>
<dbReference type="KEGG" id="brs:S23_19880"/>
<dbReference type="PROSITE" id="PS00061">
    <property type="entry name" value="ADH_SHORT"/>
    <property type="match status" value="1"/>
</dbReference>
<dbReference type="Gene3D" id="3.40.50.720">
    <property type="entry name" value="NAD(P)-binding Rossmann-like Domain"/>
    <property type="match status" value="1"/>
</dbReference>
<gene>
    <name evidence="2" type="ORF">S23_19880</name>
</gene>